<name>A0A8S5USK4_9CAUD</name>
<accession>A0A8S5USK4</accession>
<protein>
    <submittedName>
        <fullName evidence="1">Uncharacterized protein</fullName>
    </submittedName>
</protein>
<reference evidence="1" key="1">
    <citation type="journal article" date="2021" name="Proc. Natl. Acad. Sci. U.S.A.">
        <title>A Catalog of Tens of Thousands of Viruses from Human Metagenomes Reveals Hidden Associations with Chronic Diseases.</title>
        <authorList>
            <person name="Tisza M.J."/>
            <person name="Buck C.B."/>
        </authorList>
    </citation>
    <scope>NUCLEOTIDE SEQUENCE</scope>
    <source>
        <strain evidence="1">CtijX18</strain>
    </source>
</reference>
<organism evidence="1">
    <name type="scientific">Myoviridae sp. ctijX18</name>
    <dbReference type="NCBI Taxonomy" id="2825154"/>
    <lineage>
        <taxon>Viruses</taxon>
        <taxon>Duplodnaviria</taxon>
        <taxon>Heunggongvirae</taxon>
        <taxon>Uroviricota</taxon>
        <taxon>Caudoviricetes</taxon>
    </lineage>
</organism>
<sequence length="47" mass="5164">MSFLYSLVRVIVIKATRLTKLTAGSGGALWCTAWVSCIISRSDLLVY</sequence>
<dbReference type="EMBL" id="BK016133">
    <property type="protein sequence ID" value="DAF97461.1"/>
    <property type="molecule type" value="Genomic_DNA"/>
</dbReference>
<proteinExistence type="predicted"/>
<evidence type="ECO:0000313" key="1">
    <source>
        <dbReference type="EMBL" id="DAF97461.1"/>
    </source>
</evidence>